<name>A0A5K7YAD1_9BACT</name>
<protein>
    <submittedName>
        <fullName evidence="1">Uncharacterized protein</fullName>
    </submittedName>
</protein>
<accession>A0A5K7YAD1</accession>
<dbReference type="EMBL" id="AP021874">
    <property type="protein sequence ID" value="BBO66342.1"/>
    <property type="molecule type" value="Genomic_DNA"/>
</dbReference>
<dbReference type="OrthoDB" id="5401919at2"/>
<evidence type="ECO:0000313" key="1">
    <source>
        <dbReference type="EMBL" id="BBO66342.1"/>
    </source>
</evidence>
<evidence type="ECO:0000313" key="2">
    <source>
        <dbReference type="Proteomes" id="UP000427906"/>
    </source>
</evidence>
<organism evidence="1 2">
    <name type="scientific">Desulfosarcina alkanivorans</name>
    <dbReference type="NCBI Taxonomy" id="571177"/>
    <lineage>
        <taxon>Bacteria</taxon>
        <taxon>Pseudomonadati</taxon>
        <taxon>Thermodesulfobacteriota</taxon>
        <taxon>Desulfobacteria</taxon>
        <taxon>Desulfobacterales</taxon>
        <taxon>Desulfosarcinaceae</taxon>
        <taxon>Desulfosarcina</taxon>
    </lineage>
</organism>
<sequence>MAIADLVLTLRIDLADPESALFADDVLQRCIHKGVYRLARDLEISLSVVGDEVVPDPEGETRELLLLLGQIHACQVMRATTANTFSFSSGDKRVDKTKQPEHWAKLEEDLKALYKQRLSEIKPGAAASPEDYIISPSDMKPVIYEQGGDL</sequence>
<reference evidence="1 2" key="1">
    <citation type="submission" date="2019-11" db="EMBL/GenBank/DDBJ databases">
        <title>Comparative genomics of hydrocarbon-degrading Desulfosarcina strains.</title>
        <authorList>
            <person name="Watanabe M."/>
            <person name="Kojima H."/>
            <person name="Fukui M."/>
        </authorList>
    </citation>
    <scope>NUCLEOTIDE SEQUENCE [LARGE SCALE GENOMIC DNA]</scope>
    <source>
        <strain evidence="1 2">PL12</strain>
    </source>
</reference>
<dbReference type="RefSeq" id="WP_155314735.1">
    <property type="nucleotide sequence ID" value="NZ_AP021874.1"/>
</dbReference>
<dbReference type="AlphaFoldDB" id="A0A5K7YAD1"/>
<dbReference type="KEGG" id="dalk:DSCA_02720"/>
<gene>
    <name evidence="1" type="ORF">DSCA_02720</name>
</gene>
<proteinExistence type="predicted"/>
<dbReference type="Proteomes" id="UP000427906">
    <property type="component" value="Chromosome"/>
</dbReference>
<keyword evidence="2" id="KW-1185">Reference proteome</keyword>